<keyword evidence="3" id="KW-1185">Reference proteome</keyword>
<dbReference type="STRING" id="49012.A0A0F7S9G7"/>
<evidence type="ECO:0000313" key="3">
    <source>
        <dbReference type="Proteomes" id="UP000242770"/>
    </source>
</evidence>
<dbReference type="EMBL" id="CCFA01004876">
    <property type="protein sequence ID" value="CDW99602.1"/>
    <property type="molecule type" value="Genomic_DNA"/>
</dbReference>
<evidence type="ECO:0000256" key="1">
    <source>
        <dbReference type="SAM" id="MobiDB-lite"/>
    </source>
</evidence>
<evidence type="ECO:0000313" key="2">
    <source>
        <dbReference type="EMBL" id="CDW99602.1"/>
    </source>
</evidence>
<dbReference type="AlphaFoldDB" id="A0A0F7S9G7"/>
<accession>A0A0F7S9G7</accession>
<dbReference type="Proteomes" id="UP000242770">
    <property type="component" value="Unassembled WGS sequence"/>
</dbReference>
<protein>
    <submittedName>
        <fullName evidence="2">Uncharacterized protein</fullName>
    </submittedName>
</protein>
<feature type="compositionally biased region" description="Basic and acidic residues" evidence="1">
    <location>
        <begin position="8"/>
        <end position="38"/>
    </location>
</feature>
<reference evidence="3" key="1">
    <citation type="submission" date="2014-06" db="EMBL/GenBank/DDBJ databases">
        <authorList>
            <person name="Berkman P.J."/>
        </authorList>
    </citation>
    <scope>NUCLEOTIDE SEQUENCE [LARGE SCALE GENOMIC DNA]</scope>
</reference>
<name>A0A0F7S9G7_9BASI</name>
<proteinExistence type="predicted"/>
<gene>
    <name evidence="2" type="primary">SSCI80380.1</name>
</gene>
<sequence>MTPSSALTRDKTPQGIRDSTRQDDSGRNSEHRPERFDRTGGSTGGTALVVYGDDERSEKNDILRYDGYQRRLFVKSRER</sequence>
<feature type="region of interest" description="Disordered" evidence="1">
    <location>
        <begin position="1"/>
        <end position="58"/>
    </location>
</feature>
<organism evidence="2 3">
    <name type="scientific">Sporisorium scitamineum</name>
    <dbReference type="NCBI Taxonomy" id="49012"/>
    <lineage>
        <taxon>Eukaryota</taxon>
        <taxon>Fungi</taxon>
        <taxon>Dikarya</taxon>
        <taxon>Basidiomycota</taxon>
        <taxon>Ustilaginomycotina</taxon>
        <taxon>Ustilaginomycetes</taxon>
        <taxon>Ustilaginales</taxon>
        <taxon>Ustilaginaceae</taxon>
        <taxon>Sporisorium</taxon>
    </lineage>
</organism>